<dbReference type="Pfam" id="PF00271">
    <property type="entry name" value="Helicase_C"/>
    <property type="match status" value="1"/>
</dbReference>
<dbReference type="Gene3D" id="3.40.50.300">
    <property type="entry name" value="P-loop containing nucleotide triphosphate hydrolases"/>
    <property type="match status" value="1"/>
</dbReference>
<feature type="compositionally biased region" description="Acidic residues" evidence="3">
    <location>
        <begin position="759"/>
        <end position="776"/>
    </location>
</feature>
<keyword evidence="8" id="KW-1185">Reference proteome</keyword>
<dbReference type="EMBL" id="CAJNIZ010046678">
    <property type="protein sequence ID" value="CAE7753829.1"/>
    <property type="molecule type" value="Genomic_DNA"/>
</dbReference>
<evidence type="ECO:0000256" key="1">
    <source>
        <dbReference type="ARBA" id="ARBA00022801"/>
    </source>
</evidence>
<dbReference type="PROSITE" id="PS51192">
    <property type="entry name" value="HELICASE_ATP_BIND_1"/>
    <property type="match status" value="1"/>
</dbReference>
<dbReference type="InterPro" id="IPR038718">
    <property type="entry name" value="SNF2-like_sf"/>
</dbReference>
<evidence type="ECO:0000256" key="2">
    <source>
        <dbReference type="SAM" id="Coils"/>
    </source>
</evidence>
<evidence type="ECO:0000259" key="4">
    <source>
        <dbReference type="PROSITE" id="PS50030"/>
    </source>
</evidence>
<feature type="non-terminal residue" evidence="7">
    <location>
        <position position="1"/>
    </location>
</feature>
<feature type="coiled-coil region" evidence="2">
    <location>
        <begin position="465"/>
        <end position="492"/>
    </location>
</feature>
<dbReference type="Proteomes" id="UP000649617">
    <property type="component" value="Unassembled WGS sequence"/>
</dbReference>
<dbReference type="Gene3D" id="3.40.50.10810">
    <property type="entry name" value="Tandem AAA-ATPase domain"/>
    <property type="match status" value="1"/>
</dbReference>
<dbReference type="InterPro" id="IPR014001">
    <property type="entry name" value="Helicase_ATP-bd"/>
</dbReference>
<dbReference type="Pfam" id="PF00627">
    <property type="entry name" value="UBA"/>
    <property type="match status" value="2"/>
</dbReference>
<dbReference type="CDD" id="cd18793">
    <property type="entry name" value="SF2_C_SNF"/>
    <property type="match status" value="1"/>
</dbReference>
<evidence type="ECO:0000259" key="5">
    <source>
        <dbReference type="PROSITE" id="PS51192"/>
    </source>
</evidence>
<evidence type="ECO:0000313" key="8">
    <source>
        <dbReference type="Proteomes" id="UP000649617"/>
    </source>
</evidence>
<dbReference type="GO" id="GO:0005524">
    <property type="term" value="F:ATP binding"/>
    <property type="evidence" value="ECO:0007669"/>
    <property type="project" value="InterPro"/>
</dbReference>
<dbReference type="Gene3D" id="1.20.120.850">
    <property type="entry name" value="SWI2/SNF2 ATPases, N-terminal domain"/>
    <property type="match status" value="1"/>
</dbReference>
<dbReference type="SMART" id="SM00490">
    <property type="entry name" value="HELICc"/>
    <property type="match status" value="1"/>
</dbReference>
<sequence length="776" mass="87329">MSAMTMSLLESEDETGSSRAESVEDNPQQSKEVLRLVQMGFDPGMAAEALRSTKGDTQEAIDMLTAESEAPEMPAEGLQAIESMGFTREAATRALQRASGDTEAAINLLLEPDQLRDPPQTTPLAQRAQEAPGRALAQKRERSRSRSPRPMRQSSCQKLTAFSDSAKQAVIEALGGPDGKRKSQVTRSIKRGRVSQWQHHWQKDPSEEQFEAASPGYAKLKGYQRVGVRYLLTLAKLGCGGILADEMGLGKTAQALVFLDLLPTVLSDKQARAKQRPSLVVVPATVLENWERECSLWCPHFQVFRYHSSNADERAHLAAEINENWTRGQTAVVLTTAAILRNKDDQHNFFKRFHFECVLCDEAHSMRNEKTTAFRNVTQHLQAKRRILLTGTPVHNNLQELGNLLKLLLQPGVGKTQQMIKELEQVVERQSLRTLQARAAPFMLRRLKRNVMSDLPVKTCQPLRCQLTANQAKLYQEQLRKAKEDSKKLRKSKATRMKFVRHLFARLRRLCNHPLLMQARLSEADYTNVTKLLRTVRDDFAKVSFEKCLDFVKDMSDYELVQQVREHNLQGKLAGCGIDPKKCSITMDNIMNSGKIQELFKILESQREAKRKTLVFSQFTMFLDIIGSALEAQGMEFVRVDGGTKIGDRQTMVDSFQKEGSGVDVIISSLKAGGTGLNLTAADRVVLMDLSWNPQDNRQAEDRAHRLGQTRPVTVTYMTARDTIEEKIVKCNIEKMQLDYEFGGQKSVLEMAEDNAKAEEDEEDQDGSQSDSEAEK</sequence>
<feature type="domain" description="UBA" evidence="4">
    <location>
        <begin position="27"/>
        <end position="67"/>
    </location>
</feature>
<gene>
    <name evidence="7" type="primary">ETL1</name>
    <name evidence="7" type="ORF">SPIL2461_LOCUS21861</name>
</gene>
<dbReference type="PROSITE" id="PS50030">
    <property type="entry name" value="UBA"/>
    <property type="match status" value="2"/>
</dbReference>
<reference evidence="7" key="1">
    <citation type="submission" date="2021-02" db="EMBL/GenBank/DDBJ databases">
        <authorList>
            <person name="Dougan E. K."/>
            <person name="Rhodes N."/>
            <person name="Thang M."/>
            <person name="Chan C."/>
        </authorList>
    </citation>
    <scope>NUCLEOTIDE SEQUENCE</scope>
</reference>
<organism evidence="7 8">
    <name type="scientific">Symbiodinium pilosum</name>
    <name type="common">Dinoflagellate</name>
    <dbReference type="NCBI Taxonomy" id="2952"/>
    <lineage>
        <taxon>Eukaryota</taxon>
        <taxon>Sar</taxon>
        <taxon>Alveolata</taxon>
        <taxon>Dinophyceae</taxon>
        <taxon>Suessiales</taxon>
        <taxon>Symbiodiniaceae</taxon>
        <taxon>Symbiodinium</taxon>
    </lineage>
</organism>
<evidence type="ECO:0000259" key="6">
    <source>
        <dbReference type="PROSITE" id="PS51194"/>
    </source>
</evidence>
<feature type="region of interest" description="Disordered" evidence="3">
    <location>
        <begin position="1"/>
        <end position="30"/>
    </location>
</feature>
<dbReference type="CDD" id="cd14270">
    <property type="entry name" value="UBA"/>
    <property type="match status" value="1"/>
</dbReference>
<comment type="caution">
    <text evidence="7">The sequence shown here is derived from an EMBL/GenBank/DDBJ whole genome shotgun (WGS) entry which is preliminary data.</text>
</comment>
<feature type="domain" description="Helicase C-terminal" evidence="6">
    <location>
        <begin position="595"/>
        <end position="755"/>
    </location>
</feature>
<dbReference type="InterPro" id="IPR027417">
    <property type="entry name" value="P-loop_NTPase"/>
</dbReference>
<proteinExistence type="predicted"/>
<feature type="domain" description="Helicase ATP-binding" evidence="5">
    <location>
        <begin position="232"/>
        <end position="411"/>
    </location>
</feature>
<dbReference type="SMART" id="SM00487">
    <property type="entry name" value="DEXDc"/>
    <property type="match status" value="1"/>
</dbReference>
<dbReference type="InterPro" id="IPR015940">
    <property type="entry name" value="UBA"/>
</dbReference>
<feature type="compositionally biased region" description="Polar residues" evidence="3">
    <location>
        <begin position="17"/>
        <end position="30"/>
    </location>
</feature>
<evidence type="ECO:0000256" key="3">
    <source>
        <dbReference type="SAM" id="MobiDB-lite"/>
    </source>
</evidence>
<name>A0A812XU49_SYMPI</name>
<dbReference type="GO" id="GO:0016787">
    <property type="term" value="F:hydrolase activity"/>
    <property type="evidence" value="ECO:0007669"/>
    <property type="project" value="UniProtKB-KW"/>
</dbReference>
<dbReference type="SUPFAM" id="SSF52540">
    <property type="entry name" value="P-loop containing nucleoside triphosphate hydrolases"/>
    <property type="match status" value="2"/>
</dbReference>
<dbReference type="SUPFAM" id="SSF46934">
    <property type="entry name" value="UBA-like"/>
    <property type="match status" value="2"/>
</dbReference>
<dbReference type="OrthoDB" id="448448at2759"/>
<dbReference type="AlphaFoldDB" id="A0A812XU49"/>
<dbReference type="InterPro" id="IPR049730">
    <property type="entry name" value="SNF2/RAD54-like_C"/>
</dbReference>
<dbReference type="SMART" id="SM00165">
    <property type="entry name" value="UBA"/>
    <property type="match status" value="2"/>
</dbReference>
<protein>
    <submittedName>
        <fullName evidence="7">ETL1 protein</fullName>
    </submittedName>
</protein>
<dbReference type="InterPro" id="IPR000330">
    <property type="entry name" value="SNF2_N"/>
</dbReference>
<dbReference type="CDD" id="cd17919">
    <property type="entry name" value="DEXHc_Snf"/>
    <property type="match status" value="1"/>
</dbReference>
<feature type="domain" description="UBA" evidence="4">
    <location>
        <begin position="72"/>
        <end position="112"/>
    </location>
</feature>
<dbReference type="Pfam" id="PF00176">
    <property type="entry name" value="SNF2-rel_dom"/>
    <property type="match status" value="1"/>
</dbReference>
<evidence type="ECO:0000313" key="7">
    <source>
        <dbReference type="EMBL" id="CAE7753829.1"/>
    </source>
</evidence>
<accession>A0A812XU49</accession>
<keyword evidence="2" id="KW-0175">Coiled coil</keyword>
<dbReference type="PROSITE" id="PS51194">
    <property type="entry name" value="HELICASE_CTER"/>
    <property type="match status" value="1"/>
</dbReference>
<feature type="region of interest" description="Disordered" evidence="3">
    <location>
        <begin position="111"/>
        <end position="156"/>
    </location>
</feature>
<dbReference type="PANTHER" id="PTHR10799">
    <property type="entry name" value="SNF2/RAD54 HELICASE FAMILY"/>
    <property type="match status" value="1"/>
</dbReference>
<feature type="region of interest" description="Disordered" evidence="3">
    <location>
        <begin position="751"/>
        <end position="776"/>
    </location>
</feature>
<dbReference type="Gene3D" id="1.10.8.10">
    <property type="entry name" value="DNA helicase RuvA subunit, C-terminal domain"/>
    <property type="match status" value="2"/>
</dbReference>
<dbReference type="InterPro" id="IPR001650">
    <property type="entry name" value="Helicase_C-like"/>
</dbReference>
<keyword evidence="1" id="KW-0378">Hydrolase</keyword>
<dbReference type="InterPro" id="IPR009060">
    <property type="entry name" value="UBA-like_sf"/>
</dbReference>